<feature type="region of interest" description="Disordered" evidence="1">
    <location>
        <begin position="171"/>
        <end position="193"/>
    </location>
</feature>
<gene>
    <name evidence="2" type="ORF">QBC47DRAFT_403717</name>
</gene>
<sequence length="239" mass="26700">MAPSTTKKGKRGAPEMDSDSSPTVQIKRAKTEIKKKKEKKTQARHSMTPVIDSPIPFNLNKKPVDTPKAAEATIKKPAETPKAAEPADNKSTGAPKVPDGPRAIEINVGNRTEVSEEVVKKMLETVRGDIARLDQRRRTDELRAIYRHEILFNALKKVSEDLNGLKQAYTASRNESGDQVENSAVKAKPTPHKDARHTMELCLNRYVESLNKATEPNDIKINGELCLTYADRLFRTYIQ</sequence>
<reference evidence="2" key="1">
    <citation type="submission" date="2023-06" db="EMBL/GenBank/DDBJ databases">
        <title>Genome-scale phylogeny and comparative genomics of the fungal order Sordariales.</title>
        <authorList>
            <consortium name="Lawrence Berkeley National Laboratory"/>
            <person name="Hensen N."/>
            <person name="Bonometti L."/>
            <person name="Westerberg I."/>
            <person name="Brannstrom I.O."/>
            <person name="Guillou S."/>
            <person name="Cros-Aarteil S."/>
            <person name="Calhoun S."/>
            <person name="Haridas S."/>
            <person name="Kuo A."/>
            <person name="Mondo S."/>
            <person name="Pangilinan J."/>
            <person name="Riley R."/>
            <person name="Labutti K."/>
            <person name="Andreopoulos B."/>
            <person name="Lipzen A."/>
            <person name="Chen C."/>
            <person name="Yanf M."/>
            <person name="Daum C."/>
            <person name="Ng V."/>
            <person name="Clum A."/>
            <person name="Steindorff A."/>
            <person name="Ohm R."/>
            <person name="Martin F."/>
            <person name="Silar P."/>
            <person name="Natvig D."/>
            <person name="Lalanne C."/>
            <person name="Gautier V."/>
            <person name="Ament-Velasquez S.L."/>
            <person name="Kruys A."/>
            <person name="Hutchinson M.I."/>
            <person name="Powell A.J."/>
            <person name="Barry K."/>
            <person name="Miller A.N."/>
            <person name="Grigoriev I.V."/>
            <person name="Debuchy R."/>
            <person name="Gladieux P."/>
            <person name="Thoren M.H."/>
            <person name="Johannesson H."/>
        </authorList>
    </citation>
    <scope>NUCLEOTIDE SEQUENCE</scope>
    <source>
        <strain evidence="2">PSN4</strain>
    </source>
</reference>
<dbReference type="AlphaFoldDB" id="A0AAJ0F9Q3"/>
<dbReference type="Proteomes" id="UP001239445">
    <property type="component" value="Unassembled WGS sequence"/>
</dbReference>
<feature type="compositionally biased region" description="Polar residues" evidence="1">
    <location>
        <begin position="171"/>
        <end position="182"/>
    </location>
</feature>
<keyword evidence="3" id="KW-1185">Reference proteome</keyword>
<accession>A0AAJ0F9Q3</accession>
<feature type="compositionally biased region" description="Basic residues" evidence="1">
    <location>
        <begin position="33"/>
        <end position="43"/>
    </location>
</feature>
<name>A0AAJ0F9Q3_9PEZI</name>
<feature type="region of interest" description="Disordered" evidence="1">
    <location>
        <begin position="1"/>
        <end position="103"/>
    </location>
</feature>
<comment type="caution">
    <text evidence="2">The sequence shown here is derived from an EMBL/GenBank/DDBJ whole genome shotgun (WGS) entry which is preliminary data.</text>
</comment>
<evidence type="ECO:0000313" key="3">
    <source>
        <dbReference type="Proteomes" id="UP001239445"/>
    </source>
</evidence>
<proteinExistence type="predicted"/>
<evidence type="ECO:0000313" key="2">
    <source>
        <dbReference type="EMBL" id="KAK1753375.1"/>
    </source>
</evidence>
<protein>
    <submittedName>
        <fullName evidence="2">Uncharacterized protein</fullName>
    </submittedName>
</protein>
<organism evidence="2 3">
    <name type="scientific">Echria macrotheca</name>
    <dbReference type="NCBI Taxonomy" id="438768"/>
    <lineage>
        <taxon>Eukaryota</taxon>
        <taxon>Fungi</taxon>
        <taxon>Dikarya</taxon>
        <taxon>Ascomycota</taxon>
        <taxon>Pezizomycotina</taxon>
        <taxon>Sordariomycetes</taxon>
        <taxon>Sordariomycetidae</taxon>
        <taxon>Sordariales</taxon>
        <taxon>Schizotheciaceae</taxon>
        <taxon>Echria</taxon>
    </lineage>
</organism>
<evidence type="ECO:0000256" key="1">
    <source>
        <dbReference type="SAM" id="MobiDB-lite"/>
    </source>
</evidence>
<dbReference type="EMBL" id="MU839837">
    <property type="protein sequence ID" value="KAK1753375.1"/>
    <property type="molecule type" value="Genomic_DNA"/>
</dbReference>